<protein>
    <submittedName>
        <fullName evidence="1">Uncharacterized protein</fullName>
    </submittedName>
</protein>
<gene>
    <name evidence="1" type="ORF">COLO4_17679</name>
</gene>
<dbReference type="EMBL" id="AWUE01016376">
    <property type="protein sequence ID" value="OMO92325.1"/>
    <property type="molecule type" value="Genomic_DNA"/>
</dbReference>
<sequence length="47" mass="4957">MAATGTVASVILSHSDVRFGPRPSGLVWPPKNLSFSTSASPTRKEKS</sequence>
<organism evidence="1 2">
    <name type="scientific">Corchorus olitorius</name>
    <dbReference type="NCBI Taxonomy" id="93759"/>
    <lineage>
        <taxon>Eukaryota</taxon>
        <taxon>Viridiplantae</taxon>
        <taxon>Streptophyta</taxon>
        <taxon>Embryophyta</taxon>
        <taxon>Tracheophyta</taxon>
        <taxon>Spermatophyta</taxon>
        <taxon>Magnoliopsida</taxon>
        <taxon>eudicotyledons</taxon>
        <taxon>Gunneridae</taxon>
        <taxon>Pentapetalae</taxon>
        <taxon>rosids</taxon>
        <taxon>malvids</taxon>
        <taxon>Malvales</taxon>
        <taxon>Malvaceae</taxon>
        <taxon>Grewioideae</taxon>
        <taxon>Apeibeae</taxon>
        <taxon>Corchorus</taxon>
    </lineage>
</organism>
<dbReference type="AlphaFoldDB" id="A0A1R3JBV5"/>
<reference evidence="2" key="1">
    <citation type="submission" date="2013-09" db="EMBL/GenBank/DDBJ databases">
        <title>Corchorus olitorius genome sequencing.</title>
        <authorList>
            <person name="Alam M."/>
            <person name="Haque M.S."/>
            <person name="Islam M.S."/>
            <person name="Emdad E.M."/>
            <person name="Islam M.M."/>
            <person name="Ahmed B."/>
            <person name="Halim A."/>
            <person name="Hossen Q.M.M."/>
            <person name="Hossain M.Z."/>
            <person name="Ahmed R."/>
            <person name="Khan M.M."/>
            <person name="Islam R."/>
            <person name="Rashid M.M."/>
            <person name="Khan S.A."/>
            <person name="Rahman M.S."/>
            <person name="Alam M."/>
            <person name="Yahiya A.S."/>
            <person name="Khan M.S."/>
            <person name="Azam M.S."/>
            <person name="Haque T."/>
            <person name="Lashkar M.Z.H."/>
            <person name="Akhand A.I."/>
            <person name="Morshed G."/>
            <person name="Roy S."/>
            <person name="Uddin K.S."/>
            <person name="Rabeya T."/>
            <person name="Hossain A.S."/>
            <person name="Chowdhury A."/>
            <person name="Snigdha A.R."/>
            <person name="Mortoza M.S."/>
            <person name="Matin S.A."/>
            <person name="Hoque S.M.E."/>
            <person name="Islam M.K."/>
            <person name="Roy D.K."/>
            <person name="Haider R."/>
            <person name="Moosa M.M."/>
            <person name="Elias S.M."/>
            <person name="Hasan A.M."/>
            <person name="Jahan S."/>
            <person name="Shafiuddin M."/>
            <person name="Mahmood N."/>
            <person name="Shommy N.S."/>
        </authorList>
    </citation>
    <scope>NUCLEOTIDE SEQUENCE [LARGE SCALE GENOMIC DNA]</scope>
    <source>
        <strain evidence="2">cv. O-4</strain>
    </source>
</reference>
<dbReference type="Proteomes" id="UP000187203">
    <property type="component" value="Unassembled WGS sequence"/>
</dbReference>
<name>A0A1R3JBV5_9ROSI</name>
<proteinExistence type="predicted"/>
<evidence type="ECO:0000313" key="1">
    <source>
        <dbReference type="EMBL" id="OMO92325.1"/>
    </source>
</evidence>
<keyword evidence="2" id="KW-1185">Reference proteome</keyword>
<comment type="caution">
    <text evidence="1">The sequence shown here is derived from an EMBL/GenBank/DDBJ whole genome shotgun (WGS) entry which is preliminary data.</text>
</comment>
<evidence type="ECO:0000313" key="2">
    <source>
        <dbReference type="Proteomes" id="UP000187203"/>
    </source>
</evidence>
<accession>A0A1R3JBV5</accession>